<evidence type="ECO:0000313" key="2">
    <source>
        <dbReference type="Proteomes" id="UP000726777"/>
    </source>
</evidence>
<organism evidence="1 2">
    <name type="scientific">Vibrio parahaemolyticus</name>
    <dbReference type="NCBI Taxonomy" id="670"/>
    <lineage>
        <taxon>Bacteria</taxon>
        <taxon>Pseudomonadati</taxon>
        <taxon>Pseudomonadota</taxon>
        <taxon>Gammaproteobacteria</taxon>
        <taxon>Vibrionales</taxon>
        <taxon>Vibrionaceae</taxon>
        <taxon>Vibrio</taxon>
    </lineage>
</organism>
<name>A0A9Q3UJ23_VIBPH</name>
<dbReference type="AlphaFoldDB" id="A0A9Q3UJ23"/>
<dbReference type="EMBL" id="JACVHL010000029">
    <property type="protein sequence ID" value="MCC3807676.1"/>
    <property type="molecule type" value="Genomic_DNA"/>
</dbReference>
<dbReference type="RefSeq" id="WP_228085944.1">
    <property type="nucleotide sequence ID" value="NZ_JACVHL010000029.1"/>
</dbReference>
<protein>
    <submittedName>
        <fullName evidence="1">Uncharacterized protein</fullName>
    </submittedName>
</protein>
<sequence>MTDSNVIRSTITKQPKATKFSNLESKAASKDEFFNVAKGSDIRPYELADAGFEMQDFKFFPADFEEVRKRLSDFVVTDESTAYDKVFRFERLPY</sequence>
<proteinExistence type="predicted"/>
<evidence type="ECO:0000313" key="1">
    <source>
        <dbReference type="EMBL" id="MCC3807676.1"/>
    </source>
</evidence>
<comment type="caution">
    <text evidence="1">The sequence shown here is derived from an EMBL/GenBank/DDBJ whole genome shotgun (WGS) entry which is preliminary data.</text>
</comment>
<gene>
    <name evidence="1" type="ORF">IB292_21895</name>
</gene>
<dbReference type="Proteomes" id="UP000726777">
    <property type="component" value="Unassembled WGS sequence"/>
</dbReference>
<accession>A0A9Q3UJ23</accession>
<reference evidence="1" key="1">
    <citation type="submission" date="2020-09" db="EMBL/GenBank/DDBJ databases">
        <title>Genome sequence of Vibrio parahaemolyticus isolates.</title>
        <authorList>
            <person name="Hammerl J.A."/>
            <person name="Strauch E."/>
        </authorList>
    </citation>
    <scope>NUCLEOTIDE SEQUENCE</scope>
    <source>
        <strain evidence="1">17-VB00146</strain>
    </source>
</reference>